<evidence type="ECO:0000256" key="2">
    <source>
        <dbReference type="ARBA" id="ARBA00022747"/>
    </source>
</evidence>
<gene>
    <name evidence="5" type="ORF">CJ191_08725</name>
</gene>
<dbReference type="PANTHER" id="PTHR30408:SF12">
    <property type="entry name" value="TYPE I RESTRICTION ENZYME MJAVIII SPECIFICITY SUBUNIT"/>
    <property type="match status" value="1"/>
</dbReference>
<dbReference type="InterPro" id="IPR052021">
    <property type="entry name" value="Type-I_RS_S_subunit"/>
</dbReference>
<reference evidence="5 6" key="1">
    <citation type="submission" date="2017-09" db="EMBL/GenBank/DDBJ databases">
        <title>Bacterial strain isolated from the female urinary microbiota.</title>
        <authorList>
            <person name="Thomas-White K."/>
            <person name="Kumar N."/>
            <person name="Forster S."/>
            <person name="Putonti C."/>
            <person name="Lawley T."/>
            <person name="Wolfe A.J."/>
        </authorList>
    </citation>
    <scope>NUCLEOTIDE SEQUENCE [LARGE SCALE GENOMIC DNA]</scope>
    <source>
        <strain evidence="5 6">UMB0240</strain>
    </source>
</reference>
<dbReference type="RefSeq" id="WP_102199536.1">
    <property type="nucleotide sequence ID" value="NZ_PNHQ01000031.1"/>
</dbReference>
<dbReference type="Proteomes" id="UP000235701">
    <property type="component" value="Unassembled WGS sequence"/>
</dbReference>
<protein>
    <recommendedName>
        <fullName evidence="4">Type I restriction modification DNA specificity domain-containing protein</fullName>
    </recommendedName>
</protein>
<evidence type="ECO:0000313" key="5">
    <source>
        <dbReference type="EMBL" id="PMC78776.1"/>
    </source>
</evidence>
<dbReference type="GO" id="GO:0009307">
    <property type="term" value="P:DNA restriction-modification system"/>
    <property type="evidence" value="ECO:0007669"/>
    <property type="project" value="UniProtKB-KW"/>
</dbReference>
<dbReference type="EMBL" id="PNHQ01000031">
    <property type="protein sequence ID" value="PMC78776.1"/>
    <property type="molecule type" value="Genomic_DNA"/>
</dbReference>
<feature type="domain" description="Type I restriction modification DNA specificity" evidence="4">
    <location>
        <begin position="3"/>
        <end position="94"/>
    </location>
</feature>
<accession>A0A2N6UB10</accession>
<proteinExistence type="inferred from homology"/>
<dbReference type="SUPFAM" id="SSF116734">
    <property type="entry name" value="DNA methylase specificity domain"/>
    <property type="match status" value="1"/>
</dbReference>
<dbReference type="PANTHER" id="PTHR30408">
    <property type="entry name" value="TYPE-1 RESTRICTION ENZYME ECOKI SPECIFICITY PROTEIN"/>
    <property type="match status" value="1"/>
</dbReference>
<evidence type="ECO:0000259" key="4">
    <source>
        <dbReference type="Pfam" id="PF01420"/>
    </source>
</evidence>
<dbReference type="Pfam" id="PF01420">
    <property type="entry name" value="Methylase_S"/>
    <property type="match status" value="1"/>
</dbReference>
<keyword evidence="6" id="KW-1185">Reference proteome</keyword>
<sequence>MWKGEKVIYHYHIWKIELNKKLDKIFLLQLLEEDKKQILSNVTGSTMVHITKSGMEEKNVIIPENIYEQQKIGIFFKKIDEMIQLQQSKVNKLKDIKSAYLSEMFPKEGEKYPKRRFEGFTEPWKTIKMREVFSTVLSGNRLPKTSLR</sequence>
<dbReference type="InterPro" id="IPR044946">
    <property type="entry name" value="Restrct_endonuc_typeI_TRD_sf"/>
</dbReference>
<evidence type="ECO:0000256" key="3">
    <source>
        <dbReference type="ARBA" id="ARBA00023125"/>
    </source>
</evidence>
<keyword evidence="3" id="KW-0238">DNA-binding</keyword>
<dbReference type="Gene3D" id="1.10.287.1120">
    <property type="entry name" value="Bipartite methylase S protein"/>
    <property type="match status" value="1"/>
</dbReference>
<comment type="caution">
    <text evidence="5">The sequence shown here is derived from an EMBL/GenBank/DDBJ whole genome shotgun (WGS) entry which is preliminary data.</text>
</comment>
<dbReference type="GO" id="GO:0003677">
    <property type="term" value="F:DNA binding"/>
    <property type="evidence" value="ECO:0007669"/>
    <property type="project" value="UniProtKB-KW"/>
</dbReference>
<evidence type="ECO:0000313" key="6">
    <source>
        <dbReference type="Proteomes" id="UP000235701"/>
    </source>
</evidence>
<dbReference type="OrthoDB" id="9795776at2"/>
<dbReference type="Gene3D" id="3.90.220.20">
    <property type="entry name" value="DNA methylase specificity domains"/>
    <property type="match status" value="2"/>
</dbReference>
<organism evidence="5 6">
    <name type="scientific">Aerococcus viridans</name>
    <dbReference type="NCBI Taxonomy" id="1377"/>
    <lineage>
        <taxon>Bacteria</taxon>
        <taxon>Bacillati</taxon>
        <taxon>Bacillota</taxon>
        <taxon>Bacilli</taxon>
        <taxon>Lactobacillales</taxon>
        <taxon>Aerococcaceae</taxon>
        <taxon>Aerococcus</taxon>
    </lineage>
</organism>
<evidence type="ECO:0000256" key="1">
    <source>
        <dbReference type="ARBA" id="ARBA00010923"/>
    </source>
</evidence>
<keyword evidence="2" id="KW-0680">Restriction system</keyword>
<comment type="similarity">
    <text evidence="1">Belongs to the type-I restriction system S methylase family.</text>
</comment>
<name>A0A2N6UB10_9LACT</name>
<dbReference type="AlphaFoldDB" id="A0A2N6UB10"/>
<dbReference type="InterPro" id="IPR000055">
    <property type="entry name" value="Restrct_endonuc_typeI_TRD"/>
</dbReference>